<evidence type="ECO:0000313" key="4">
    <source>
        <dbReference type="EMBL" id="KAL3384294.1"/>
    </source>
</evidence>
<dbReference type="EMBL" id="JBJJXI010000128">
    <property type="protein sequence ID" value="KAL3388664.1"/>
    <property type="molecule type" value="Genomic_DNA"/>
</dbReference>
<evidence type="ECO:0000256" key="2">
    <source>
        <dbReference type="ARBA" id="ARBA00023125"/>
    </source>
</evidence>
<proteinExistence type="predicted"/>
<dbReference type="Proteomes" id="UP001627154">
    <property type="component" value="Unassembled WGS sequence"/>
</dbReference>
<gene>
    <name evidence="5" type="ORF">TKK_016099</name>
    <name evidence="4" type="ORF">TKK_019893</name>
</gene>
<feature type="domain" description="HTH CENPB-type" evidence="3">
    <location>
        <begin position="64"/>
        <end position="141"/>
    </location>
</feature>
<sequence>MVRNYVKKSDKCNWNDGVIHLAIQKLKDGQSCLGVATSYGIPRSTLQQKFKQYLDDPTSCLTLKKVGYKRTFNEEQEEALVRTILQMETKMFGLNGTDVRKLAYQFAEKIGIRHRFNKTKEMAGKDWIKSFMKRHNLSHRKAEHTSSARFKGFSKSAVEQFFTLLAGLKDKFTPDRIFNVDETGVSVVPKSSPKVIAKKGRKQVGGLTAQERGENVTAEICMSASGVYMPPLLIFPRVKENLEFLKDAPAGAWAEFHKSGYMQTDIFTRWFEKFIEFTHATPENPVLLLLDGHSTHIKNLKILDLAQDNGVEILCFPPHCTHKMQPLDVGFNGPLNIAMGKEIADFQRQGNRVTLKYLYYIFGRAFAQAAKMSTAINSFKKCGISPYDANVFDGEFPDDESQDSNQPQDIELEENIATFQNTIQEIIYPEREREVNQFTNNSAPENAIMIPLSYIQPLLDFLNSAHKVGCHQSSPKILDSIDTIPASTTNDTFMSSSNDIPDSIVNDISTPSTSADDKKGKAVIITSDSYRKKLMSEKLCSIKKEKHTKSSVKKIAKVIKSVSENPKLRKPLQSLENSLAFQSNLDTTTNNESPIQGPFFRETPLIPIDKDTELQICYMDDNAIFNV</sequence>
<dbReference type="GO" id="GO:0005634">
    <property type="term" value="C:nucleus"/>
    <property type="evidence" value="ECO:0007669"/>
    <property type="project" value="UniProtKB-SubCell"/>
</dbReference>
<comment type="caution">
    <text evidence="4">The sequence shown here is derived from an EMBL/GenBank/DDBJ whole genome shotgun (WGS) entry which is preliminary data.</text>
</comment>
<evidence type="ECO:0000313" key="5">
    <source>
        <dbReference type="EMBL" id="KAL3388664.1"/>
    </source>
</evidence>
<dbReference type="AlphaFoldDB" id="A0ABD2VUN3"/>
<dbReference type="Pfam" id="PF03221">
    <property type="entry name" value="HTH_Tnp_Tc5"/>
    <property type="match status" value="1"/>
</dbReference>
<reference evidence="4 6" key="1">
    <citation type="journal article" date="2024" name="bioRxiv">
        <title>A reference genome for Trichogramma kaykai: A tiny desert-dwelling parasitoid wasp with competing sex-ratio distorters.</title>
        <authorList>
            <person name="Culotta J."/>
            <person name="Lindsey A.R."/>
        </authorList>
    </citation>
    <scope>NUCLEOTIDE SEQUENCE [LARGE SCALE GENOMIC DNA]</scope>
    <source>
        <strain evidence="4 6">KSX58</strain>
    </source>
</reference>
<dbReference type="InterPro" id="IPR006600">
    <property type="entry name" value="HTH_CenpB_DNA-bd_dom"/>
</dbReference>
<evidence type="ECO:0000313" key="6">
    <source>
        <dbReference type="Proteomes" id="UP001627154"/>
    </source>
</evidence>
<evidence type="ECO:0000259" key="3">
    <source>
        <dbReference type="PROSITE" id="PS51253"/>
    </source>
</evidence>
<dbReference type="InterPro" id="IPR009057">
    <property type="entry name" value="Homeodomain-like_sf"/>
</dbReference>
<evidence type="ECO:0000256" key="1">
    <source>
        <dbReference type="ARBA" id="ARBA00004123"/>
    </source>
</evidence>
<dbReference type="Pfam" id="PF03184">
    <property type="entry name" value="DDE_1"/>
    <property type="match status" value="1"/>
</dbReference>
<dbReference type="PANTHER" id="PTHR19303">
    <property type="entry name" value="TRANSPOSON"/>
    <property type="match status" value="1"/>
</dbReference>
<keyword evidence="6" id="KW-1185">Reference proteome</keyword>
<dbReference type="SUPFAM" id="SSF46689">
    <property type="entry name" value="Homeodomain-like"/>
    <property type="match status" value="1"/>
</dbReference>
<dbReference type="PANTHER" id="PTHR19303:SF71">
    <property type="entry name" value="ZINC FINGER PHD-TYPE DOMAIN-CONTAINING PROTEIN"/>
    <property type="match status" value="1"/>
</dbReference>
<dbReference type="PROSITE" id="PS51253">
    <property type="entry name" value="HTH_CENPB"/>
    <property type="match status" value="1"/>
</dbReference>
<name>A0ABD2VUN3_9HYME</name>
<organism evidence="4 6">
    <name type="scientific">Trichogramma kaykai</name>
    <dbReference type="NCBI Taxonomy" id="54128"/>
    <lineage>
        <taxon>Eukaryota</taxon>
        <taxon>Metazoa</taxon>
        <taxon>Ecdysozoa</taxon>
        <taxon>Arthropoda</taxon>
        <taxon>Hexapoda</taxon>
        <taxon>Insecta</taxon>
        <taxon>Pterygota</taxon>
        <taxon>Neoptera</taxon>
        <taxon>Endopterygota</taxon>
        <taxon>Hymenoptera</taxon>
        <taxon>Apocrita</taxon>
        <taxon>Proctotrupomorpha</taxon>
        <taxon>Chalcidoidea</taxon>
        <taxon>Trichogrammatidae</taxon>
        <taxon>Trichogramma</taxon>
    </lineage>
</organism>
<dbReference type="InterPro" id="IPR004875">
    <property type="entry name" value="DDE_SF_endonuclease_dom"/>
</dbReference>
<accession>A0ABD2VUN3</accession>
<comment type="subcellular location">
    <subcellularLocation>
        <location evidence="1">Nucleus</location>
    </subcellularLocation>
</comment>
<keyword evidence="2" id="KW-0238">DNA-binding</keyword>
<dbReference type="GO" id="GO:0003677">
    <property type="term" value="F:DNA binding"/>
    <property type="evidence" value="ECO:0007669"/>
    <property type="project" value="UniProtKB-KW"/>
</dbReference>
<protein>
    <recommendedName>
        <fullName evidence="3">HTH CENPB-type domain-containing protein</fullName>
    </recommendedName>
</protein>
<dbReference type="EMBL" id="JBJJXI010000175">
    <property type="protein sequence ID" value="KAL3384294.1"/>
    <property type="molecule type" value="Genomic_DNA"/>
</dbReference>
<dbReference type="InterPro" id="IPR050863">
    <property type="entry name" value="CenT-Element_Derived"/>
</dbReference>
<dbReference type="SMART" id="SM00674">
    <property type="entry name" value="CENPB"/>
    <property type="match status" value="1"/>
</dbReference>